<dbReference type="Pfam" id="PF00528">
    <property type="entry name" value="BPD_transp_1"/>
    <property type="match status" value="2"/>
</dbReference>
<sequence>MAKVIAEQSRLTSRGFKVEAGAIFYTLILAILLVVIVYPLGLLVINSFIVTLPDGTEQIGFGNWTIAWAQPGLVESIYNTFNMVIVTTVIVFPVGILFAWLLTRTDIPGKEYLDFFMWIAFFLPTLPVLMGWILLMDPDFGLVNQMFIDWFGLQKGPFDIYSFWGIIWAHIVIRGVAAKYIFLAPAFRNLDSSLEEASRISGRSTLGTLLRIVVPVMTPAILITLIISLIHTLESFEIERVLGPPIDFFVFSTKIYQLIAEVNPQFGMATVLSLVILVCMLPLIFLQQYINSKRSFVTVTSHFKRNIVRLGAMKWPAFILVFGFCMLVTVVPITFMVLGTFMSMFGFFDIESVWTMDHWKRVLQDPILIKSIWNTVKMAGGAALIGMLLYTLLAYISVRTRYRARGMIDFLTWLPAAIPGIILGLGMLWMFLGVPFFRPLYGTIFILILAVLINSMTTGVQLIKTNMVQLGKELEEASSVSGGSWLYTFRRVILPILAPVLLSVGTLTFIAASRNVANIAMLVTGENRPIAMLQLDYMADGSYEAAAISGVFVVIMTIGVAFIARWIGKRIGIHI</sequence>
<comment type="similarity">
    <text evidence="8">Belongs to the binding-protein-dependent transport system permease family.</text>
</comment>
<evidence type="ECO:0000256" key="1">
    <source>
        <dbReference type="ARBA" id="ARBA00004429"/>
    </source>
</evidence>
<proteinExistence type="inferred from homology"/>
<feature type="transmembrane region" description="Helical" evidence="8">
    <location>
        <begin position="161"/>
        <end position="187"/>
    </location>
</feature>
<evidence type="ECO:0000313" key="11">
    <source>
        <dbReference type="Proteomes" id="UP000644756"/>
    </source>
</evidence>
<feature type="transmembrane region" description="Helical" evidence="8">
    <location>
        <begin position="115"/>
        <end position="135"/>
    </location>
</feature>
<dbReference type="CDD" id="cd06261">
    <property type="entry name" value="TM_PBP2"/>
    <property type="match status" value="2"/>
</dbReference>
<feature type="transmembrane region" description="Helical" evidence="8">
    <location>
        <begin position="492"/>
        <end position="512"/>
    </location>
</feature>
<dbReference type="InterPro" id="IPR000515">
    <property type="entry name" value="MetI-like"/>
</dbReference>
<feature type="domain" description="ABC transmembrane type-1" evidence="9">
    <location>
        <begin position="372"/>
        <end position="564"/>
    </location>
</feature>
<feature type="transmembrane region" description="Helical" evidence="8">
    <location>
        <begin position="208"/>
        <end position="230"/>
    </location>
</feature>
<dbReference type="Proteomes" id="UP000644756">
    <property type="component" value="Unassembled WGS sequence"/>
</dbReference>
<accession>A0A917FUA9</accession>
<evidence type="ECO:0000313" key="10">
    <source>
        <dbReference type="EMBL" id="GGG01883.1"/>
    </source>
</evidence>
<dbReference type="PANTHER" id="PTHR43357:SF4">
    <property type="entry name" value="INNER MEMBRANE ABC TRANSPORTER PERMEASE PROTEIN YDCV"/>
    <property type="match status" value="1"/>
</dbReference>
<evidence type="ECO:0000256" key="8">
    <source>
        <dbReference type="RuleBase" id="RU363032"/>
    </source>
</evidence>
<feature type="transmembrane region" description="Helical" evidence="8">
    <location>
        <begin position="444"/>
        <end position="463"/>
    </location>
</feature>
<evidence type="ECO:0000256" key="4">
    <source>
        <dbReference type="ARBA" id="ARBA00022519"/>
    </source>
</evidence>
<keyword evidence="5 8" id="KW-0812">Transmembrane</keyword>
<dbReference type="Gene3D" id="1.10.3720.10">
    <property type="entry name" value="MetI-like"/>
    <property type="match status" value="2"/>
</dbReference>
<keyword evidence="2 8" id="KW-0813">Transport</keyword>
<dbReference type="GO" id="GO:0055085">
    <property type="term" value="P:transmembrane transport"/>
    <property type="evidence" value="ECO:0007669"/>
    <property type="project" value="InterPro"/>
</dbReference>
<keyword evidence="6 8" id="KW-1133">Transmembrane helix</keyword>
<evidence type="ECO:0000256" key="3">
    <source>
        <dbReference type="ARBA" id="ARBA00022475"/>
    </source>
</evidence>
<feature type="domain" description="ABC transmembrane type-1" evidence="9">
    <location>
        <begin position="77"/>
        <end position="287"/>
    </location>
</feature>
<feature type="transmembrane region" description="Helical" evidence="8">
    <location>
        <begin position="410"/>
        <end position="432"/>
    </location>
</feature>
<dbReference type="EMBL" id="BMGR01000005">
    <property type="protein sequence ID" value="GGG01883.1"/>
    <property type="molecule type" value="Genomic_DNA"/>
</dbReference>
<gene>
    <name evidence="10" type="ORF">GCM10010916_18820</name>
</gene>
<feature type="transmembrane region" description="Helical" evidence="8">
    <location>
        <begin position="545"/>
        <end position="567"/>
    </location>
</feature>
<feature type="transmembrane region" description="Helical" evidence="8">
    <location>
        <begin position="315"/>
        <end position="348"/>
    </location>
</feature>
<keyword evidence="3" id="KW-1003">Cell membrane</keyword>
<evidence type="ECO:0000256" key="5">
    <source>
        <dbReference type="ARBA" id="ARBA00022692"/>
    </source>
</evidence>
<evidence type="ECO:0000259" key="9">
    <source>
        <dbReference type="PROSITE" id="PS50928"/>
    </source>
</evidence>
<dbReference type="RefSeq" id="WP_188530803.1">
    <property type="nucleotide sequence ID" value="NZ_BMGR01000005.1"/>
</dbReference>
<comment type="caution">
    <text evidence="10">The sequence shown here is derived from an EMBL/GenBank/DDBJ whole genome shotgun (WGS) entry which is preliminary data.</text>
</comment>
<feature type="transmembrane region" description="Helical" evidence="8">
    <location>
        <begin position="81"/>
        <end position="103"/>
    </location>
</feature>
<dbReference type="SUPFAM" id="SSF161098">
    <property type="entry name" value="MetI-like"/>
    <property type="match status" value="2"/>
</dbReference>
<comment type="subcellular location">
    <subcellularLocation>
        <location evidence="1">Cell inner membrane</location>
        <topology evidence="1">Multi-pass membrane protein</topology>
    </subcellularLocation>
    <subcellularLocation>
        <location evidence="8">Cell membrane</location>
        <topology evidence="8">Multi-pass membrane protein</topology>
    </subcellularLocation>
</comment>
<reference evidence="10" key="1">
    <citation type="journal article" date="2014" name="Int. J. Syst. Evol. Microbiol.">
        <title>Complete genome sequence of Corynebacterium casei LMG S-19264T (=DSM 44701T), isolated from a smear-ripened cheese.</title>
        <authorList>
            <consortium name="US DOE Joint Genome Institute (JGI-PGF)"/>
            <person name="Walter F."/>
            <person name="Albersmeier A."/>
            <person name="Kalinowski J."/>
            <person name="Ruckert C."/>
        </authorList>
    </citation>
    <scope>NUCLEOTIDE SEQUENCE</scope>
    <source>
        <strain evidence="10">CGMCC 1.12987</strain>
    </source>
</reference>
<dbReference type="PROSITE" id="PS50928">
    <property type="entry name" value="ABC_TM1"/>
    <property type="match status" value="2"/>
</dbReference>
<feature type="transmembrane region" description="Helical" evidence="8">
    <location>
        <begin position="266"/>
        <end position="286"/>
    </location>
</feature>
<evidence type="ECO:0000256" key="7">
    <source>
        <dbReference type="ARBA" id="ARBA00023136"/>
    </source>
</evidence>
<keyword evidence="7 8" id="KW-0472">Membrane</keyword>
<dbReference type="InterPro" id="IPR035906">
    <property type="entry name" value="MetI-like_sf"/>
</dbReference>
<keyword evidence="11" id="KW-1185">Reference proteome</keyword>
<organism evidence="10 11">
    <name type="scientific">Paenibacillus abyssi</name>
    <dbReference type="NCBI Taxonomy" id="1340531"/>
    <lineage>
        <taxon>Bacteria</taxon>
        <taxon>Bacillati</taxon>
        <taxon>Bacillota</taxon>
        <taxon>Bacilli</taxon>
        <taxon>Bacillales</taxon>
        <taxon>Paenibacillaceae</taxon>
        <taxon>Paenibacillus</taxon>
    </lineage>
</organism>
<keyword evidence="4" id="KW-0997">Cell inner membrane</keyword>
<dbReference type="AlphaFoldDB" id="A0A917FUA9"/>
<name>A0A917FUA9_9BACL</name>
<evidence type="ECO:0000256" key="2">
    <source>
        <dbReference type="ARBA" id="ARBA00022448"/>
    </source>
</evidence>
<evidence type="ECO:0000256" key="6">
    <source>
        <dbReference type="ARBA" id="ARBA00022989"/>
    </source>
</evidence>
<dbReference type="PANTHER" id="PTHR43357">
    <property type="entry name" value="INNER MEMBRANE ABC TRANSPORTER PERMEASE PROTEIN YDCV"/>
    <property type="match status" value="1"/>
</dbReference>
<protein>
    <submittedName>
        <fullName evidence="10">Iron ABC transporter permease</fullName>
    </submittedName>
</protein>
<dbReference type="GO" id="GO:0005886">
    <property type="term" value="C:plasma membrane"/>
    <property type="evidence" value="ECO:0007669"/>
    <property type="project" value="UniProtKB-SubCell"/>
</dbReference>
<feature type="transmembrane region" description="Helical" evidence="8">
    <location>
        <begin position="378"/>
        <end position="398"/>
    </location>
</feature>
<feature type="transmembrane region" description="Helical" evidence="8">
    <location>
        <begin position="21"/>
        <end position="45"/>
    </location>
</feature>
<reference evidence="10" key="2">
    <citation type="submission" date="2020-09" db="EMBL/GenBank/DDBJ databases">
        <authorList>
            <person name="Sun Q."/>
            <person name="Zhou Y."/>
        </authorList>
    </citation>
    <scope>NUCLEOTIDE SEQUENCE</scope>
    <source>
        <strain evidence="10">CGMCC 1.12987</strain>
    </source>
</reference>